<protein>
    <recommendedName>
        <fullName evidence="4">Zinc-finger domain-containing protein</fullName>
    </recommendedName>
</protein>
<keyword evidence="1" id="KW-0472">Membrane</keyword>
<dbReference type="AlphaFoldDB" id="A0A9D2Q4U3"/>
<evidence type="ECO:0000313" key="2">
    <source>
        <dbReference type="EMBL" id="HJC71492.1"/>
    </source>
</evidence>
<reference evidence="2" key="2">
    <citation type="submission" date="2021-04" db="EMBL/GenBank/DDBJ databases">
        <authorList>
            <person name="Gilroy R."/>
        </authorList>
    </citation>
    <scope>NUCLEOTIDE SEQUENCE</scope>
    <source>
        <strain evidence="2">5933</strain>
    </source>
</reference>
<keyword evidence="1" id="KW-0812">Transmembrane</keyword>
<feature type="transmembrane region" description="Helical" evidence="1">
    <location>
        <begin position="81"/>
        <end position="104"/>
    </location>
</feature>
<evidence type="ECO:0008006" key="4">
    <source>
        <dbReference type="Google" id="ProtNLM"/>
    </source>
</evidence>
<dbReference type="EMBL" id="DWWA01000009">
    <property type="protein sequence ID" value="HJC71492.1"/>
    <property type="molecule type" value="Genomic_DNA"/>
</dbReference>
<dbReference type="Proteomes" id="UP000823918">
    <property type="component" value="Unassembled WGS sequence"/>
</dbReference>
<proteinExistence type="predicted"/>
<sequence length="150" mass="16398">MNLFLESGHLSGEGLDALIAGTLDELQSLEAAEHLSFCDDCLLAYTQRLAEDTWQTPPASVQEGLWNKIRARMLRVMVNRYAVAAVAACLALTLWGTGFFNYFLPQRGMRHIDAPQNTMTVSARVGSFVSSGQQALQDALGNLFSNDSAK</sequence>
<accession>A0A9D2Q4U3</accession>
<organism evidence="2 3">
    <name type="scientific">Candidatus Ruthenibacterium merdavium</name>
    <dbReference type="NCBI Taxonomy" id="2838752"/>
    <lineage>
        <taxon>Bacteria</taxon>
        <taxon>Bacillati</taxon>
        <taxon>Bacillota</taxon>
        <taxon>Clostridia</taxon>
        <taxon>Eubacteriales</taxon>
        <taxon>Oscillospiraceae</taxon>
        <taxon>Ruthenibacterium</taxon>
    </lineage>
</organism>
<gene>
    <name evidence="2" type="ORF">H9698_01690</name>
</gene>
<keyword evidence="1" id="KW-1133">Transmembrane helix</keyword>
<reference evidence="2" key="1">
    <citation type="journal article" date="2021" name="PeerJ">
        <title>Extensive microbial diversity within the chicken gut microbiome revealed by metagenomics and culture.</title>
        <authorList>
            <person name="Gilroy R."/>
            <person name="Ravi A."/>
            <person name="Getino M."/>
            <person name="Pursley I."/>
            <person name="Horton D.L."/>
            <person name="Alikhan N.F."/>
            <person name="Baker D."/>
            <person name="Gharbi K."/>
            <person name="Hall N."/>
            <person name="Watson M."/>
            <person name="Adriaenssens E.M."/>
            <person name="Foster-Nyarko E."/>
            <person name="Jarju S."/>
            <person name="Secka A."/>
            <person name="Antonio M."/>
            <person name="Oren A."/>
            <person name="Chaudhuri R.R."/>
            <person name="La Ragione R."/>
            <person name="Hildebrand F."/>
            <person name="Pallen M.J."/>
        </authorList>
    </citation>
    <scope>NUCLEOTIDE SEQUENCE</scope>
    <source>
        <strain evidence="2">5933</strain>
    </source>
</reference>
<evidence type="ECO:0000256" key="1">
    <source>
        <dbReference type="SAM" id="Phobius"/>
    </source>
</evidence>
<evidence type="ECO:0000313" key="3">
    <source>
        <dbReference type="Proteomes" id="UP000823918"/>
    </source>
</evidence>
<name>A0A9D2Q4U3_9FIRM</name>
<comment type="caution">
    <text evidence="2">The sequence shown here is derived from an EMBL/GenBank/DDBJ whole genome shotgun (WGS) entry which is preliminary data.</text>
</comment>